<gene>
    <name evidence="6" type="ORF">DSM5745_01293</name>
</gene>
<feature type="domain" description="LysM" evidence="5">
    <location>
        <begin position="361"/>
        <end position="409"/>
    </location>
</feature>
<dbReference type="EMBL" id="PVWQ01000001">
    <property type="protein sequence ID" value="RDW93971.1"/>
    <property type="molecule type" value="Genomic_DNA"/>
</dbReference>
<evidence type="ECO:0008006" key="8">
    <source>
        <dbReference type="Google" id="ProtNLM"/>
    </source>
</evidence>
<accession>A0A3D8T6A8</accession>
<dbReference type="InterPro" id="IPR036861">
    <property type="entry name" value="Endochitinase-like_sf"/>
</dbReference>
<dbReference type="PANTHER" id="PTHR47700:SF2">
    <property type="entry name" value="CHITINASE"/>
    <property type="match status" value="1"/>
</dbReference>
<dbReference type="InterPro" id="IPR053214">
    <property type="entry name" value="LysM12-like"/>
</dbReference>
<dbReference type="OrthoDB" id="73875at2759"/>
<feature type="disulfide bond" evidence="3">
    <location>
        <begin position="450"/>
        <end position="462"/>
    </location>
</feature>
<dbReference type="InterPro" id="IPR036779">
    <property type="entry name" value="LysM_dom_sf"/>
</dbReference>
<comment type="caution">
    <text evidence="3">Lacks conserved residue(s) required for the propagation of feature annotation.</text>
</comment>
<dbReference type="SUPFAM" id="SSF54106">
    <property type="entry name" value="LysM domain"/>
    <property type="match status" value="2"/>
</dbReference>
<dbReference type="Gene3D" id="3.30.60.10">
    <property type="entry name" value="Endochitinase-like"/>
    <property type="match status" value="1"/>
</dbReference>
<dbReference type="STRING" id="1810919.A0A3D8T6A8"/>
<dbReference type="Pfam" id="PF01476">
    <property type="entry name" value="LysM"/>
    <property type="match status" value="2"/>
</dbReference>
<evidence type="ECO:0000259" key="5">
    <source>
        <dbReference type="PROSITE" id="PS51782"/>
    </source>
</evidence>
<sequence length="527" mass="55472">MGDLKTEDPIASPLVHGCPQSCTVLGADPANWTLIHDMNILDRCKEPTLFAFNIQSELSVATPMASCSLLEEYPKRATTKSAKMTWASVDTEDIDAVDQHLEDSGTCGATVKTIDAVLESGNVGGVILESNSTKSAIAAVENLASYMADASSCGTTILFSKFGDSVAAMYAGADVLQSGVGDTLKQFGQYVFIIFSFLLARPCTSPDEIIDGSQAVQICDATSQQARTVGLFIASSVDKLGDAQRALQTWASGECVTLADSKSSKTSLGALEAAHKSKRSSLASLFSIPLAPRADCRTIQVVSGDSCGALASRCGISGADFTKYNSQKNLCATLKPKQYVCCSSGSLPDMRPKPQADGTCATYTVQDNDNCAGIAAEFSLTTKDIETFNKATWGWAGCSRLQRDQVICTSKGNTPMPAPISNAACGPQKPGTKKPTGDFTGFDLAKLNPCPLSACCSGWGFCGTTEEFCTESPADTGAPGAFKSGTNGCISNCGTEIKNNDEAPKSFRQVTYYKAFNMNGDCLNMDV</sequence>
<dbReference type="PROSITE" id="PS50941">
    <property type="entry name" value="CHIT_BIND_I_2"/>
    <property type="match status" value="1"/>
</dbReference>
<dbReference type="GO" id="GO:0008061">
    <property type="term" value="F:chitin binding"/>
    <property type="evidence" value="ECO:0007669"/>
    <property type="project" value="UniProtKB-UniRule"/>
</dbReference>
<name>A0A3D8T6A8_9EURO</name>
<dbReference type="PROSITE" id="PS00026">
    <property type="entry name" value="CHIT_BIND_I_1"/>
    <property type="match status" value="1"/>
</dbReference>
<dbReference type="PROSITE" id="PS51782">
    <property type="entry name" value="LYSM"/>
    <property type="match status" value="2"/>
</dbReference>
<dbReference type="CDD" id="cd00118">
    <property type="entry name" value="LysM"/>
    <property type="match status" value="1"/>
</dbReference>
<protein>
    <recommendedName>
        <fullName evidence="8">LysM domain-containing protein</fullName>
    </recommendedName>
</protein>
<dbReference type="RefSeq" id="XP_026609154.1">
    <property type="nucleotide sequence ID" value="XM_026743309.1"/>
</dbReference>
<feature type="domain" description="LysM" evidence="5">
    <location>
        <begin position="297"/>
        <end position="342"/>
    </location>
</feature>
<organism evidence="6 7">
    <name type="scientific">Aspergillus mulundensis</name>
    <dbReference type="NCBI Taxonomy" id="1810919"/>
    <lineage>
        <taxon>Eukaryota</taxon>
        <taxon>Fungi</taxon>
        <taxon>Dikarya</taxon>
        <taxon>Ascomycota</taxon>
        <taxon>Pezizomycotina</taxon>
        <taxon>Eurotiomycetes</taxon>
        <taxon>Eurotiomycetidae</taxon>
        <taxon>Eurotiales</taxon>
        <taxon>Aspergillaceae</taxon>
        <taxon>Aspergillus</taxon>
        <taxon>Aspergillus subgen. Nidulantes</taxon>
    </lineage>
</organism>
<evidence type="ECO:0000256" key="1">
    <source>
        <dbReference type="ARBA" id="ARBA00022669"/>
    </source>
</evidence>
<dbReference type="CDD" id="cd00035">
    <property type="entry name" value="ChtBD1"/>
    <property type="match status" value="1"/>
</dbReference>
<evidence type="ECO:0000259" key="4">
    <source>
        <dbReference type="PROSITE" id="PS50941"/>
    </source>
</evidence>
<dbReference type="InterPro" id="IPR018392">
    <property type="entry name" value="LysM"/>
</dbReference>
<reference evidence="6 7" key="1">
    <citation type="journal article" date="2018" name="IMA Fungus">
        <title>IMA Genome-F 9: Draft genome sequence of Annulohypoxylon stygium, Aspergillus mulundensis, Berkeleyomyces basicola (syn. Thielaviopsis basicola), Ceratocystis smalleyi, two Cercospora beticola strains, Coleophoma cylindrospora, Fusarium fracticaudum, Phialophora cf. hyalina, and Morchella septimelata.</title>
        <authorList>
            <person name="Wingfield B.D."/>
            <person name="Bills G.F."/>
            <person name="Dong Y."/>
            <person name="Huang W."/>
            <person name="Nel W.J."/>
            <person name="Swalarsk-Parry B.S."/>
            <person name="Vaghefi N."/>
            <person name="Wilken P.M."/>
            <person name="An Z."/>
            <person name="de Beer Z.W."/>
            <person name="De Vos L."/>
            <person name="Chen L."/>
            <person name="Duong T.A."/>
            <person name="Gao Y."/>
            <person name="Hammerbacher A."/>
            <person name="Kikkert J.R."/>
            <person name="Li Y."/>
            <person name="Li H."/>
            <person name="Li K."/>
            <person name="Li Q."/>
            <person name="Liu X."/>
            <person name="Ma X."/>
            <person name="Naidoo K."/>
            <person name="Pethybridge S.J."/>
            <person name="Sun J."/>
            <person name="Steenkamp E.T."/>
            <person name="van der Nest M.A."/>
            <person name="van Wyk S."/>
            <person name="Wingfield M.J."/>
            <person name="Xiong C."/>
            <person name="Yue Q."/>
            <person name="Zhang X."/>
        </authorList>
    </citation>
    <scope>NUCLEOTIDE SEQUENCE [LARGE SCALE GENOMIC DNA]</scope>
    <source>
        <strain evidence="6 7">DSM 5745</strain>
    </source>
</reference>
<dbReference type="SUPFAM" id="SSF57016">
    <property type="entry name" value="Plant lectins/antimicrobial peptides"/>
    <property type="match status" value="1"/>
</dbReference>
<dbReference type="Pfam" id="PF00187">
    <property type="entry name" value="Chitin_bind_1"/>
    <property type="match status" value="1"/>
</dbReference>
<comment type="caution">
    <text evidence="6">The sequence shown here is derived from an EMBL/GenBank/DDBJ whole genome shotgun (WGS) entry which is preliminary data.</text>
</comment>
<feature type="disulfide bond" evidence="3">
    <location>
        <begin position="455"/>
        <end position="469"/>
    </location>
</feature>
<proteinExistence type="predicted"/>
<keyword evidence="3" id="KW-1015">Disulfide bond</keyword>
<feature type="disulfide bond" evidence="3">
    <location>
        <begin position="489"/>
        <end position="493"/>
    </location>
</feature>
<dbReference type="InterPro" id="IPR001002">
    <property type="entry name" value="Chitin-bd_1"/>
</dbReference>
<evidence type="ECO:0000313" key="6">
    <source>
        <dbReference type="EMBL" id="RDW93971.1"/>
    </source>
</evidence>
<dbReference type="SMART" id="SM00270">
    <property type="entry name" value="ChtBD1"/>
    <property type="match status" value="1"/>
</dbReference>
<dbReference type="SMART" id="SM00257">
    <property type="entry name" value="LysM"/>
    <property type="match status" value="2"/>
</dbReference>
<dbReference type="InterPro" id="IPR018371">
    <property type="entry name" value="Chitin-binding_1_CS"/>
</dbReference>
<evidence type="ECO:0000313" key="7">
    <source>
        <dbReference type="Proteomes" id="UP000256690"/>
    </source>
</evidence>
<evidence type="ECO:0000256" key="2">
    <source>
        <dbReference type="ARBA" id="ARBA00023026"/>
    </source>
</evidence>
<dbReference type="GeneID" id="38111663"/>
<dbReference type="Proteomes" id="UP000256690">
    <property type="component" value="Unassembled WGS sequence"/>
</dbReference>
<keyword evidence="7" id="KW-1185">Reference proteome</keyword>
<evidence type="ECO:0000256" key="3">
    <source>
        <dbReference type="PROSITE-ProRule" id="PRU00261"/>
    </source>
</evidence>
<dbReference type="PANTHER" id="PTHR47700">
    <property type="entry name" value="V CHITINASE, PUTATIVE (AFU_ORTHOLOGUE AFUA_6G13720)-RELATED"/>
    <property type="match status" value="1"/>
</dbReference>
<dbReference type="AlphaFoldDB" id="A0A3D8T6A8"/>
<dbReference type="Gene3D" id="3.10.350.10">
    <property type="entry name" value="LysM domain"/>
    <property type="match status" value="2"/>
</dbReference>
<keyword evidence="1 3" id="KW-0147">Chitin-binding</keyword>
<keyword evidence="2" id="KW-0843">Virulence</keyword>
<feature type="domain" description="Chitin-binding type-1" evidence="4">
    <location>
        <begin position="422"/>
        <end position="495"/>
    </location>
</feature>